<dbReference type="InterPro" id="IPR005758">
    <property type="entry name" value="UDP-N-AcMur_Ala_ligase_MurC"/>
</dbReference>
<keyword evidence="11 14" id="KW-0131">Cell cycle</keyword>
<evidence type="ECO:0000256" key="3">
    <source>
        <dbReference type="ARBA" id="ARBA00012211"/>
    </source>
</evidence>
<keyword evidence="7 14" id="KW-0547">Nucleotide-binding</keyword>
<evidence type="ECO:0000313" key="20">
    <source>
        <dbReference type="Proteomes" id="UP000178303"/>
    </source>
</evidence>
<dbReference type="PANTHER" id="PTHR43445:SF3">
    <property type="entry name" value="UDP-N-ACETYLMURAMATE--L-ALANINE LIGASE"/>
    <property type="match status" value="1"/>
</dbReference>
<dbReference type="Gene3D" id="3.40.1190.10">
    <property type="entry name" value="Mur-like, catalytic domain"/>
    <property type="match status" value="1"/>
</dbReference>
<dbReference type="GO" id="GO:0008763">
    <property type="term" value="F:UDP-N-acetylmuramate-L-alanine ligase activity"/>
    <property type="evidence" value="ECO:0007669"/>
    <property type="project" value="UniProtKB-UniRule"/>
</dbReference>
<dbReference type="EMBL" id="MGIN01000007">
    <property type="protein sequence ID" value="OGM90038.1"/>
    <property type="molecule type" value="Genomic_DNA"/>
</dbReference>
<comment type="function">
    <text evidence="14">Cell wall formation.</text>
</comment>
<feature type="domain" description="Mur ligase N-terminal catalytic" evidence="16">
    <location>
        <begin position="11"/>
        <end position="111"/>
    </location>
</feature>
<dbReference type="InterPro" id="IPR036615">
    <property type="entry name" value="Mur_ligase_C_dom_sf"/>
</dbReference>
<evidence type="ECO:0000256" key="8">
    <source>
        <dbReference type="ARBA" id="ARBA00022840"/>
    </source>
</evidence>
<evidence type="ECO:0000256" key="9">
    <source>
        <dbReference type="ARBA" id="ARBA00022960"/>
    </source>
</evidence>
<dbReference type="AlphaFoldDB" id="A0A1F8DQD1"/>
<evidence type="ECO:0000256" key="12">
    <source>
        <dbReference type="ARBA" id="ARBA00023316"/>
    </source>
</evidence>
<feature type="domain" description="Mur ligase central" evidence="18">
    <location>
        <begin position="115"/>
        <end position="242"/>
    </location>
</feature>
<comment type="pathway">
    <text evidence="2 14">Cell wall biogenesis; peptidoglycan biosynthesis.</text>
</comment>
<dbReference type="EC" id="6.3.2.8" evidence="3 14"/>
<evidence type="ECO:0000256" key="2">
    <source>
        <dbReference type="ARBA" id="ARBA00004752"/>
    </source>
</evidence>
<proteinExistence type="inferred from homology"/>
<keyword evidence="12 14" id="KW-0961">Cell wall biogenesis/degradation</keyword>
<dbReference type="InterPro" id="IPR013221">
    <property type="entry name" value="Mur_ligase_cen"/>
</dbReference>
<dbReference type="SUPFAM" id="SSF53244">
    <property type="entry name" value="MurD-like peptide ligases, peptide-binding domain"/>
    <property type="match status" value="1"/>
</dbReference>
<protein>
    <recommendedName>
        <fullName evidence="3 14">UDP-N-acetylmuramate--L-alanine ligase</fullName>
        <ecNumber evidence="3 14">6.3.2.8</ecNumber>
    </recommendedName>
    <alternativeName>
        <fullName evidence="14">UDP-N-acetylmuramoyl-L-alanine synthetase</fullName>
    </alternativeName>
</protein>
<name>A0A1F8DQD1_9BACT</name>
<dbReference type="GO" id="GO:0005737">
    <property type="term" value="C:cytoplasm"/>
    <property type="evidence" value="ECO:0007669"/>
    <property type="project" value="UniProtKB-SubCell"/>
</dbReference>
<dbReference type="Gene3D" id="3.90.190.20">
    <property type="entry name" value="Mur ligase, C-terminal domain"/>
    <property type="match status" value="1"/>
</dbReference>
<evidence type="ECO:0000256" key="15">
    <source>
        <dbReference type="SAM" id="Phobius"/>
    </source>
</evidence>
<comment type="subcellular location">
    <subcellularLocation>
        <location evidence="1 14">Cytoplasm</location>
    </subcellularLocation>
</comment>
<keyword evidence="15" id="KW-1133">Transmembrane helix</keyword>
<evidence type="ECO:0000313" key="19">
    <source>
        <dbReference type="EMBL" id="OGM90038.1"/>
    </source>
</evidence>
<keyword evidence="5 14" id="KW-0436">Ligase</keyword>
<feature type="domain" description="Mur ligase C-terminal" evidence="17">
    <location>
        <begin position="289"/>
        <end position="417"/>
    </location>
</feature>
<dbReference type="Proteomes" id="UP000178303">
    <property type="component" value="Unassembled WGS sequence"/>
</dbReference>
<evidence type="ECO:0000259" key="18">
    <source>
        <dbReference type="Pfam" id="PF08245"/>
    </source>
</evidence>
<keyword evidence="15" id="KW-0812">Transmembrane</keyword>
<keyword evidence="4 14" id="KW-0963">Cytoplasm</keyword>
<accession>A0A1F8DQD1</accession>
<dbReference type="GO" id="GO:0051301">
    <property type="term" value="P:cell division"/>
    <property type="evidence" value="ECO:0007669"/>
    <property type="project" value="UniProtKB-KW"/>
</dbReference>
<dbReference type="GO" id="GO:0008360">
    <property type="term" value="P:regulation of cell shape"/>
    <property type="evidence" value="ECO:0007669"/>
    <property type="project" value="UniProtKB-KW"/>
</dbReference>
<keyword evidence="10 14" id="KW-0573">Peptidoglycan synthesis</keyword>
<evidence type="ECO:0000256" key="13">
    <source>
        <dbReference type="ARBA" id="ARBA00047833"/>
    </source>
</evidence>
<evidence type="ECO:0000259" key="16">
    <source>
        <dbReference type="Pfam" id="PF01225"/>
    </source>
</evidence>
<evidence type="ECO:0000256" key="10">
    <source>
        <dbReference type="ARBA" id="ARBA00022984"/>
    </source>
</evidence>
<dbReference type="Gene3D" id="3.40.50.720">
    <property type="entry name" value="NAD(P)-binding Rossmann-like Domain"/>
    <property type="match status" value="1"/>
</dbReference>
<evidence type="ECO:0000256" key="7">
    <source>
        <dbReference type="ARBA" id="ARBA00022741"/>
    </source>
</evidence>
<evidence type="ECO:0000256" key="11">
    <source>
        <dbReference type="ARBA" id="ARBA00023306"/>
    </source>
</evidence>
<comment type="caution">
    <text evidence="19">The sequence shown here is derived from an EMBL/GenBank/DDBJ whole genome shotgun (WGS) entry which is preliminary data.</text>
</comment>
<dbReference type="InterPro" id="IPR050061">
    <property type="entry name" value="MurCDEF_pg_biosynth"/>
</dbReference>
<comment type="similarity">
    <text evidence="14">Belongs to the MurCDEF family.</text>
</comment>
<dbReference type="GO" id="GO:0009252">
    <property type="term" value="P:peptidoglycan biosynthetic process"/>
    <property type="evidence" value="ECO:0007669"/>
    <property type="project" value="UniProtKB-UniRule"/>
</dbReference>
<dbReference type="GO" id="GO:0005524">
    <property type="term" value="F:ATP binding"/>
    <property type="evidence" value="ECO:0007669"/>
    <property type="project" value="UniProtKB-UniRule"/>
</dbReference>
<gene>
    <name evidence="14" type="primary">murC</name>
    <name evidence="19" type="ORF">A2108_01700</name>
</gene>
<evidence type="ECO:0000256" key="1">
    <source>
        <dbReference type="ARBA" id="ARBA00004496"/>
    </source>
</evidence>
<evidence type="ECO:0000259" key="17">
    <source>
        <dbReference type="Pfam" id="PF02875"/>
    </source>
</evidence>
<evidence type="ECO:0000256" key="14">
    <source>
        <dbReference type="HAMAP-Rule" id="MF_00046"/>
    </source>
</evidence>
<keyword evidence="8 14" id="KW-0067">ATP-binding</keyword>
<dbReference type="Pfam" id="PF01225">
    <property type="entry name" value="Mur_ligase"/>
    <property type="match status" value="1"/>
</dbReference>
<keyword evidence="9 14" id="KW-0133">Cell shape</keyword>
<feature type="transmembrane region" description="Helical" evidence="15">
    <location>
        <begin position="12"/>
        <end position="31"/>
    </location>
</feature>
<keyword evidence="15" id="KW-0472">Membrane</keyword>
<comment type="catalytic activity">
    <reaction evidence="13 14">
        <text>UDP-N-acetyl-alpha-D-muramate + L-alanine + ATP = UDP-N-acetyl-alpha-D-muramoyl-L-alanine + ADP + phosphate + H(+)</text>
        <dbReference type="Rhea" id="RHEA:23372"/>
        <dbReference type="ChEBI" id="CHEBI:15378"/>
        <dbReference type="ChEBI" id="CHEBI:30616"/>
        <dbReference type="ChEBI" id="CHEBI:43474"/>
        <dbReference type="ChEBI" id="CHEBI:57972"/>
        <dbReference type="ChEBI" id="CHEBI:70757"/>
        <dbReference type="ChEBI" id="CHEBI:83898"/>
        <dbReference type="ChEBI" id="CHEBI:456216"/>
        <dbReference type="EC" id="6.3.2.8"/>
    </reaction>
</comment>
<evidence type="ECO:0000256" key="5">
    <source>
        <dbReference type="ARBA" id="ARBA00022598"/>
    </source>
</evidence>
<dbReference type="UniPathway" id="UPA00219"/>
<dbReference type="SUPFAM" id="SSF53623">
    <property type="entry name" value="MurD-like peptide ligases, catalytic domain"/>
    <property type="match status" value="1"/>
</dbReference>
<dbReference type="SUPFAM" id="SSF51984">
    <property type="entry name" value="MurCD N-terminal domain"/>
    <property type="match status" value="1"/>
</dbReference>
<organism evidence="19 20">
    <name type="scientific">Candidatus Wolfebacteria bacterium GWA1_42_9</name>
    <dbReference type="NCBI Taxonomy" id="1802553"/>
    <lineage>
        <taxon>Bacteria</taxon>
        <taxon>Candidatus Wolfeibacteriota</taxon>
    </lineage>
</organism>
<feature type="binding site" evidence="14">
    <location>
        <begin position="117"/>
        <end position="123"/>
    </location>
    <ligand>
        <name>ATP</name>
        <dbReference type="ChEBI" id="CHEBI:30616"/>
    </ligand>
</feature>
<dbReference type="Pfam" id="PF08245">
    <property type="entry name" value="Mur_ligase_M"/>
    <property type="match status" value="1"/>
</dbReference>
<dbReference type="InterPro" id="IPR004101">
    <property type="entry name" value="Mur_ligase_C"/>
</dbReference>
<reference evidence="19 20" key="1">
    <citation type="journal article" date="2016" name="Nat. Commun.">
        <title>Thousands of microbial genomes shed light on interconnected biogeochemical processes in an aquifer system.</title>
        <authorList>
            <person name="Anantharaman K."/>
            <person name="Brown C.T."/>
            <person name="Hug L.A."/>
            <person name="Sharon I."/>
            <person name="Castelle C.J."/>
            <person name="Probst A.J."/>
            <person name="Thomas B.C."/>
            <person name="Singh A."/>
            <person name="Wilkins M.J."/>
            <person name="Karaoz U."/>
            <person name="Brodie E.L."/>
            <person name="Williams K.H."/>
            <person name="Hubbard S.S."/>
            <person name="Banfield J.F."/>
        </authorList>
    </citation>
    <scope>NUCLEOTIDE SEQUENCE [LARGE SCALE GENOMIC DNA]</scope>
</reference>
<dbReference type="InterPro" id="IPR036565">
    <property type="entry name" value="Mur-like_cat_sf"/>
</dbReference>
<dbReference type="GO" id="GO:0071555">
    <property type="term" value="P:cell wall organization"/>
    <property type="evidence" value="ECO:0007669"/>
    <property type="project" value="UniProtKB-KW"/>
</dbReference>
<evidence type="ECO:0000256" key="6">
    <source>
        <dbReference type="ARBA" id="ARBA00022618"/>
    </source>
</evidence>
<evidence type="ECO:0000256" key="4">
    <source>
        <dbReference type="ARBA" id="ARBA00022490"/>
    </source>
</evidence>
<sequence length="430" mass="47972">MEESLLESARKIHCIGIGGIGVSALAQMFLLGRKKVSGSDVVPSFITDELKKRGAKIFIGHRAKNLSGDTDVVIYTKAVKTDNPEFKKAKKLSIPLLSYSQALGVVSAKKYTVAVSGSHGKTTTTGMIAWGLIKTNKKPTVVVGSFLKGLKSNFIAGKGEHFVAEACEYQKSFLDLNPQIIVITNIDNDHLDYYKNIRNLERAFLEFARKLPKDGYLVCNLRDKRVKRIVSKVRARVIDFSKIPIRFPLKLVGQHNILNAQAAAAVLKILGTKDKNISNFLSSFSGTARRFEYKGRKNGVLVYDDYAHHPTEIKATLKAVKSTFKDKRLTVIFQPHLYSRTKLLFKDFLSSFSGADTIIFLPIYAAREKRDKSISSQKLFQALKHKNKFYFDSFGKALKFIKTDLKKGDVLLTMGAGDVYKIGGNFVNSK</sequence>
<dbReference type="InterPro" id="IPR000713">
    <property type="entry name" value="Mur_ligase_N"/>
</dbReference>
<dbReference type="Pfam" id="PF02875">
    <property type="entry name" value="Mur_ligase_C"/>
    <property type="match status" value="1"/>
</dbReference>
<keyword evidence="6 14" id="KW-0132">Cell division</keyword>
<dbReference type="PANTHER" id="PTHR43445">
    <property type="entry name" value="UDP-N-ACETYLMURAMATE--L-ALANINE LIGASE-RELATED"/>
    <property type="match status" value="1"/>
</dbReference>
<dbReference type="HAMAP" id="MF_00046">
    <property type="entry name" value="MurC"/>
    <property type="match status" value="1"/>
</dbReference>